<feature type="region of interest" description="Disordered" evidence="1">
    <location>
        <begin position="194"/>
        <end position="243"/>
    </location>
</feature>
<reference evidence="2 3" key="1">
    <citation type="journal article" date="2018" name="Front. Microbiol.">
        <title>Genome-Wide Analysis of Corynespora cassiicola Leaf Fall Disease Putative Effectors.</title>
        <authorList>
            <person name="Lopez D."/>
            <person name="Ribeiro S."/>
            <person name="Label P."/>
            <person name="Fumanal B."/>
            <person name="Venisse J.S."/>
            <person name="Kohler A."/>
            <person name="de Oliveira R.R."/>
            <person name="Labutti K."/>
            <person name="Lipzen A."/>
            <person name="Lail K."/>
            <person name="Bauer D."/>
            <person name="Ohm R.A."/>
            <person name="Barry K.W."/>
            <person name="Spatafora J."/>
            <person name="Grigoriev I.V."/>
            <person name="Martin F.M."/>
            <person name="Pujade-Renaud V."/>
        </authorList>
    </citation>
    <scope>NUCLEOTIDE SEQUENCE [LARGE SCALE GENOMIC DNA]</scope>
    <source>
        <strain evidence="2 3">Philippines</strain>
    </source>
</reference>
<evidence type="ECO:0000313" key="3">
    <source>
        <dbReference type="Proteomes" id="UP000240883"/>
    </source>
</evidence>
<name>A0A2T2NUJ2_CORCC</name>
<dbReference type="EMBL" id="KZ678133">
    <property type="protein sequence ID" value="PSN68758.1"/>
    <property type="molecule type" value="Genomic_DNA"/>
</dbReference>
<evidence type="ECO:0000256" key="1">
    <source>
        <dbReference type="SAM" id="MobiDB-lite"/>
    </source>
</evidence>
<gene>
    <name evidence="2" type="ORF">BS50DRAFT_323825</name>
</gene>
<feature type="compositionally biased region" description="Polar residues" evidence="1">
    <location>
        <begin position="200"/>
        <end position="232"/>
    </location>
</feature>
<organism evidence="2 3">
    <name type="scientific">Corynespora cassiicola Philippines</name>
    <dbReference type="NCBI Taxonomy" id="1448308"/>
    <lineage>
        <taxon>Eukaryota</taxon>
        <taxon>Fungi</taxon>
        <taxon>Dikarya</taxon>
        <taxon>Ascomycota</taxon>
        <taxon>Pezizomycotina</taxon>
        <taxon>Dothideomycetes</taxon>
        <taxon>Pleosporomycetidae</taxon>
        <taxon>Pleosporales</taxon>
        <taxon>Corynesporascaceae</taxon>
        <taxon>Corynespora</taxon>
    </lineage>
</organism>
<dbReference type="Proteomes" id="UP000240883">
    <property type="component" value="Unassembled WGS sequence"/>
</dbReference>
<accession>A0A2T2NUJ2</accession>
<protein>
    <submittedName>
        <fullName evidence="2">Uncharacterized protein</fullName>
    </submittedName>
</protein>
<evidence type="ECO:0000313" key="2">
    <source>
        <dbReference type="EMBL" id="PSN68758.1"/>
    </source>
</evidence>
<keyword evidence="3" id="KW-1185">Reference proteome</keyword>
<proteinExistence type="predicted"/>
<dbReference type="AlphaFoldDB" id="A0A2T2NUJ2"/>
<sequence>MGVPCWTGFHLAVVGDLACQSTICQHFPRLFLIPTYAFYPSGLRFCWGVVAASEWLSGHDDFPHQERRVRPPRLPHPRALRMAAYLASQHRSAPGLTPPTASNNPWSGSGHKSTRHPETTTSACRNSCPLSDAVDLQLSLLTWAIGLASTWQGRWSCSIGAAATPQVLTALTRGNNALAASSIAVRPAEPLPRKLAHARQGSSPGATPQSNLSPQNPRPLTSDSNVFTSTNIRKPGCRALPTNGMYHEVMTSPITSLDA</sequence>
<feature type="compositionally biased region" description="Polar residues" evidence="1">
    <location>
        <begin position="99"/>
        <end position="111"/>
    </location>
</feature>
<feature type="region of interest" description="Disordered" evidence="1">
    <location>
        <begin position="91"/>
        <end position="124"/>
    </location>
</feature>